<dbReference type="AlphaFoldDB" id="A0A8J7IA01"/>
<accession>A0A8J7IA01</accession>
<reference evidence="2 3" key="1">
    <citation type="journal article" date="2021" name="Int. J. Syst. Evol. Microbiol.">
        <title>Amazonocrinis nigriterrae gen. nov., sp. nov., Atlanticothrix silvestris gen. nov., sp. nov. and Dendronalium phyllosphericum gen. nov., sp. nov., nostocacean cyanobacteria from Brazilian environments.</title>
        <authorList>
            <person name="Alvarenga D.O."/>
            <person name="Andreote A.P.D."/>
            <person name="Branco L.H.Z."/>
            <person name="Delbaje E."/>
            <person name="Cruz R.B."/>
            <person name="Varani A.M."/>
            <person name="Fiore M.F."/>
        </authorList>
    </citation>
    <scope>NUCLEOTIDE SEQUENCE [LARGE SCALE GENOMIC DNA]</scope>
    <source>
        <strain evidence="2 3">CENA369</strain>
    </source>
</reference>
<evidence type="ECO:0000259" key="1">
    <source>
        <dbReference type="Pfam" id="PF18480"/>
    </source>
</evidence>
<evidence type="ECO:0000313" key="3">
    <source>
        <dbReference type="Proteomes" id="UP000662314"/>
    </source>
</evidence>
<name>A0A8J7IA01_9NOST</name>
<dbReference type="EMBL" id="JAECZA010000242">
    <property type="protein sequence ID" value="MBH8576888.1"/>
    <property type="molecule type" value="Genomic_DNA"/>
</dbReference>
<proteinExistence type="predicted"/>
<feature type="domain" description="DUF5615" evidence="1">
    <location>
        <begin position="1"/>
        <end position="106"/>
    </location>
</feature>
<sequence>MKIWIDAQLPPTLSLWLTDTFNVEAIALRQLGLRDAKDLEIFEAARVINAIIMTKDSDFVDLACRLGTPPQILWLTCGNVTNRNLQQILAIAFPDAIERLRQGEAIVEISSSS</sequence>
<keyword evidence="3" id="KW-1185">Reference proteome</keyword>
<organism evidence="2 3">
    <name type="scientific">Dendronalium phyllosphericum CENA369</name>
    <dbReference type="NCBI Taxonomy" id="1725256"/>
    <lineage>
        <taxon>Bacteria</taxon>
        <taxon>Bacillati</taxon>
        <taxon>Cyanobacteriota</taxon>
        <taxon>Cyanophyceae</taxon>
        <taxon>Nostocales</taxon>
        <taxon>Nostocaceae</taxon>
        <taxon>Dendronalium</taxon>
        <taxon>Dendronalium phyllosphericum</taxon>
    </lineage>
</organism>
<protein>
    <submittedName>
        <fullName evidence="2">DUF5615 family PIN-like protein</fullName>
    </submittedName>
</protein>
<dbReference type="RefSeq" id="WP_214435607.1">
    <property type="nucleotide sequence ID" value="NZ_CAWPUQ010000171.1"/>
</dbReference>
<comment type="caution">
    <text evidence="2">The sequence shown here is derived from an EMBL/GenBank/DDBJ whole genome shotgun (WGS) entry which is preliminary data.</text>
</comment>
<evidence type="ECO:0000313" key="2">
    <source>
        <dbReference type="EMBL" id="MBH8576888.1"/>
    </source>
</evidence>
<dbReference type="Proteomes" id="UP000662314">
    <property type="component" value="Unassembled WGS sequence"/>
</dbReference>
<dbReference type="Pfam" id="PF18480">
    <property type="entry name" value="DUF5615"/>
    <property type="match status" value="1"/>
</dbReference>
<dbReference type="InterPro" id="IPR041049">
    <property type="entry name" value="DUF5615"/>
</dbReference>
<gene>
    <name evidence="2" type="ORF">I8752_28655</name>
</gene>